<comment type="caution">
    <text evidence="1">The sequence shown here is derived from an EMBL/GenBank/DDBJ whole genome shotgun (WGS) entry which is preliminary data.</text>
</comment>
<evidence type="ECO:0000313" key="1">
    <source>
        <dbReference type="EMBL" id="KAG5586048.1"/>
    </source>
</evidence>
<protein>
    <submittedName>
        <fullName evidence="1">Uncharacterized protein</fullName>
    </submittedName>
</protein>
<dbReference type="AlphaFoldDB" id="A0A9J5XGL4"/>
<name>A0A9J5XGL4_SOLCO</name>
<reference evidence="1 2" key="1">
    <citation type="submission" date="2020-09" db="EMBL/GenBank/DDBJ databases">
        <title>De no assembly of potato wild relative species, Solanum commersonii.</title>
        <authorList>
            <person name="Cho K."/>
        </authorList>
    </citation>
    <scope>NUCLEOTIDE SEQUENCE [LARGE SCALE GENOMIC DNA]</scope>
    <source>
        <strain evidence="1">LZ3.2</strain>
        <tissue evidence="1">Leaf</tissue>
    </source>
</reference>
<proteinExistence type="predicted"/>
<sequence>MDESWVMDSSVICDVARSDEVEDANQEACIMDLFEQLMEQQTKTMDGIKIIHLTITKTHSKLKEMHAKVDIYNLQVIGLANTQLEEESESQKEKVVTKE</sequence>
<organism evidence="1 2">
    <name type="scientific">Solanum commersonii</name>
    <name type="common">Commerson's wild potato</name>
    <name type="synonym">Commerson's nightshade</name>
    <dbReference type="NCBI Taxonomy" id="4109"/>
    <lineage>
        <taxon>Eukaryota</taxon>
        <taxon>Viridiplantae</taxon>
        <taxon>Streptophyta</taxon>
        <taxon>Embryophyta</taxon>
        <taxon>Tracheophyta</taxon>
        <taxon>Spermatophyta</taxon>
        <taxon>Magnoliopsida</taxon>
        <taxon>eudicotyledons</taxon>
        <taxon>Gunneridae</taxon>
        <taxon>Pentapetalae</taxon>
        <taxon>asterids</taxon>
        <taxon>lamiids</taxon>
        <taxon>Solanales</taxon>
        <taxon>Solanaceae</taxon>
        <taxon>Solanoideae</taxon>
        <taxon>Solaneae</taxon>
        <taxon>Solanum</taxon>
    </lineage>
</organism>
<accession>A0A9J5XGL4</accession>
<gene>
    <name evidence="1" type="ORF">H5410_046482</name>
</gene>
<keyword evidence="2" id="KW-1185">Reference proteome</keyword>
<evidence type="ECO:0000313" key="2">
    <source>
        <dbReference type="Proteomes" id="UP000824120"/>
    </source>
</evidence>
<dbReference type="Proteomes" id="UP000824120">
    <property type="component" value="Chromosome 9"/>
</dbReference>
<dbReference type="EMBL" id="JACXVP010000009">
    <property type="protein sequence ID" value="KAG5586048.1"/>
    <property type="molecule type" value="Genomic_DNA"/>
</dbReference>